<dbReference type="OrthoDB" id="2968323at2759"/>
<dbReference type="GO" id="GO:0005739">
    <property type="term" value="C:mitochondrion"/>
    <property type="evidence" value="ECO:0007669"/>
    <property type="project" value="TreeGrafter"/>
</dbReference>
<evidence type="ECO:0000313" key="4">
    <source>
        <dbReference type="Proteomes" id="UP000243519"/>
    </source>
</evidence>
<evidence type="ECO:0000313" key="3">
    <source>
        <dbReference type="EMBL" id="OAL69851.1"/>
    </source>
</evidence>
<comment type="caution">
    <text evidence="3">The sequence shown here is derived from an EMBL/GenBank/DDBJ whole genome shotgun (WGS) entry which is preliminary data.</text>
</comment>
<sequence length="503" mass="57578">MASHGEDVGEFFRYTTGRWLWDEKQQLLERYREFNIQELQATVARTLGSHNCVSMSKIGEGNFNKVFRLVMDDGAVAIARIPHPDAGPPRYTTMSEVVTMEFARSMLKIPVPKVLAWSSSSDNSKLLSVTFGHYGSLYFSKDAFPGCQPADISGDVAQGIEDEVRKQFVIGPTTRREFWEKERALMDLDRGPWKSASGYVESIAHREIAWISQYARRDSIISGYPRGKGSQKSPQDHIALLEKYLSVVSRLLPDDSELVRPALWHPDIHDGNIFVQDGRISSLIDWQSVWIAPLLLQARTPRLIDYHGEIQLRLPEDFKTLPEEERDRVRDQVQRSIQVYLYEDRTARVNPLLDRAIRKPHGKTLAQLVSFAGNSWDDHIVPLRDTLIDVERDWPRIFETGECLYHFSPEERSEHSEESKGYSAAQAFWEMLQSRVQSDGWTTVEDFDDAVEYFSQLREAGLASLEGEERDEFEASTRFVEARRAERGSSVCDISQKQGSQPI</sequence>
<accession>A0A178FBM2</accession>
<dbReference type="PANTHER" id="PTHR36091:SF2">
    <property type="entry name" value="AMINOGLYCOSIDE PHOSPHOTRANSFERASE DOMAIN-CONTAINING PROTEIN"/>
    <property type="match status" value="1"/>
</dbReference>
<dbReference type="Proteomes" id="UP000243519">
    <property type="component" value="Unassembled WGS sequence"/>
</dbReference>
<evidence type="ECO:0000256" key="1">
    <source>
        <dbReference type="SAM" id="MobiDB-lite"/>
    </source>
</evidence>
<dbReference type="InterPro" id="IPR011009">
    <property type="entry name" value="Kinase-like_dom_sf"/>
</dbReference>
<dbReference type="Gene3D" id="3.90.1200.10">
    <property type="match status" value="1"/>
</dbReference>
<feature type="region of interest" description="Disordered" evidence="1">
    <location>
        <begin position="484"/>
        <end position="503"/>
    </location>
</feature>
<dbReference type="InterPro" id="IPR002575">
    <property type="entry name" value="Aminoglycoside_PTrfase"/>
</dbReference>
<dbReference type="Pfam" id="PF01636">
    <property type="entry name" value="APH"/>
    <property type="match status" value="1"/>
</dbReference>
<reference evidence="3 4" key="1">
    <citation type="submission" date="2016-05" db="EMBL/GenBank/DDBJ databases">
        <title>Genome sequencing of Trichophyton violaceum CMCC(F)T3l isolated from hair.</title>
        <authorList>
            <person name="Zhan P."/>
            <person name="Tao Y."/>
            <person name="Liu W."/>
        </authorList>
    </citation>
    <scope>NUCLEOTIDE SEQUENCE [LARGE SCALE GENOMIC DNA]</scope>
    <source>
        <strain evidence="4">CMCC(F)T3l</strain>
    </source>
</reference>
<feature type="domain" description="Aminoglycoside phosphotransferase" evidence="2">
    <location>
        <begin position="236"/>
        <end position="293"/>
    </location>
</feature>
<proteinExistence type="predicted"/>
<evidence type="ECO:0000259" key="2">
    <source>
        <dbReference type="Pfam" id="PF01636"/>
    </source>
</evidence>
<organism evidence="3 4">
    <name type="scientific">Trichophyton violaceum</name>
    <dbReference type="NCBI Taxonomy" id="34388"/>
    <lineage>
        <taxon>Eukaryota</taxon>
        <taxon>Fungi</taxon>
        <taxon>Dikarya</taxon>
        <taxon>Ascomycota</taxon>
        <taxon>Pezizomycotina</taxon>
        <taxon>Eurotiomycetes</taxon>
        <taxon>Eurotiomycetidae</taxon>
        <taxon>Onygenales</taxon>
        <taxon>Arthrodermataceae</taxon>
        <taxon>Trichophyton</taxon>
    </lineage>
</organism>
<gene>
    <name evidence="3" type="ORF">A7D00_5890</name>
</gene>
<feature type="compositionally biased region" description="Polar residues" evidence="1">
    <location>
        <begin position="492"/>
        <end position="503"/>
    </location>
</feature>
<dbReference type="SUPFAM" id="SSF56112">
    <property type="entry name" value="Protein kinase-like (PK-like)"/>
    <property type="match status" value="1"/>
</dbReference>
<dbReference type="EMBL" id="LHPN01000011">
    <property type="protein sequence ID" value="OAL69851.1"/>
    <property type="molecule type" value="Genomic_DNA"/>
</dbReference>
<keyword evidence="4" id="KW-1185">Reference proteome</keyword>
<protein>
    <recommendedName>
        <fullName evidence="2">Aminoglycoside phosphotransferase domain-containing protein</fullName>
    </recommendedName>
</protein>
<dbReference type="AlphaFoldDB" id="A0A178FBM2"/>
<name>A0A178FBM2_TRIVO</name>
<dbReference type="InterPro" id="IPR051035">
    <property type="entry name" value="Mito_inheritance_9"/>
</dbReference>
<dbReference type="PANTHER" id="PTHR36091">
    <property type="entry name" value="ALTERED INHERITANCE OF MITOCHONDRIA PROTEIN 9, MITOCHONDRIAL"/>
    <property type="match status" value="1"/>
</dbReference>